<evidence type="ECO:0000313" key="3">
    <source>
        <dbReference type="Proteomes" id="UP001620597"/>
    </source>
</evidence>
<dbReference type="NCBIfam" id="NF047752">
    <property type="entry name" value="MntA_antitoxin"/>
    <property type="match status" value="1"/>
</dbReference>
<dbReference type="PANTHER" id="PTHR43852:SF3">
    <property type="entry name" value="NUCLEOTIDYLTRANSFERASE"/>
    <property type="match status" value="1"/>
</dbReference>
<dbReference type="InterPro" id="IPR041633">
    <property type="entry name" value="Polbeta"/>
</dbReference>
<dbReference type="Gene3D" id="3.30.460.10">
    <property type="entry name" value="Beta Polymerase, domain 2"/>
    <property type="match status" value="1"/>
</dbReference>
<dbReference type="InterPro" id="IPR043519">
    <property type="entry name" value="NT_sf"/>
</dbReference>
<dbReference type="EMBL" id="JBBKTX010000006">
    <property type="protein sequence ID" value="MFK4751966.1"/>
    <property type="molecule type" value="Genomic_DNA"/>
</dbReference>
<name>A0ABW8NGA3_9GAMM</name>
<keyword evidence="3" id="KW-1185">Reference proteome</keyword>
<gene>
    <name evidence="2" type="ORF">WG929_06040</name>
</gene>
<dbReference type="PANTHER" id="PTHR43852">
    <property type="entry name" value="NUCLEOTIDYLTRANSFERASE"/>
    <property type="match status" value="1"/>
</dbReference>
<dbReference type="InterPro" id="IPR052930">
    <property type="entry name" value="TA_antitoxin_MntA"/>
</dbReference>
<dbReference type="RefSeq" id="WP_416205320.1">
    <property type="nucleotide sequence ID" value="NZ_JBBKTX010000006.1"/>
</dbReference>
<evidence type="ECO:0000259" key="1">
    <source>
        <dbReference type="Pfam" id="PF18765"/>
    </source>
</evidence>
<dbReference type="SUPFAM" id="SSF81301">
    <property type="entry name" value="Nucleotidyltransferase"/>
    <property type="match status" value="1"/>
</dbReference>
<accession>A0ABW8NGA3</accession>
<sequence>MTLTHHQRQQIQHNLQQQGVLAAWLYGSYAKGTANQHSDVDLAVLLLEDQDDWQILPELDYELSKALHLTVHCVSIAKTPTPLAYEAVEGERLFGDADAMFMEQRIWSKWDEWLYWSQRA</sequence>
<evidence type="ECO:0000313" key="2">
    <source>
        <dbReference type="EMBL" id="MFK4751966.1"/>
    </source>
</evidence>
<comment type="caution">
    <text evidence="2">The sequence shown here is derived from an EMBL/GenBank/DDBJ whole genome shotgun (WGS) entry which is preliminary data.</text>
</comment>
<dbReference type="CDD" id="cd05403">
    <property type="entry name" value="NT_KNTase_like"/>
    <property type="match status" value="1"/>
</dbReference>
<proteinExistence type="predicted"/>
<dbReference type="Proteomes" id="UP001620597">
    <property type="component" value="Unassembled WGS sequence"/>
</dbReference>
<feature type="domain" description="Polymerase beta nucleotidyltransferase" evidence="1">
    <location>
        <begin position="9"/>
        <end position="95"/>
    </location>
</feature>
<dbReference type="Pfam" id="PF18765">
    <property type="entry name" value="Polbeta"/>
    <property type="match status" value="1"/>
</dbReference>
<organism evidence="2 3">
    <name type="scientific">Oceanobacter antarcticus</name>
    <dbReference type="NCBI Taxonomy" id="3133425"/>
    <lineage>
        <taxon>Bacteria</taxon>
        <taxon>Pseudomonadati</taxon>
        <taxon>Pseudomonadota</taxon>
        <taxon>Gammaproteobacteria</taxon>
        <taxon>Oceanospirillales</taxon>
        <taxon>Oceanospirillaceae</taxon>
        <taxon>Oceanobacter</taxon>
    </lineage>
</organism>
<protein>
    <submittedName>
        <fullName evidence="2">Nucleotidyltransferase domain-containing protein</fullName>
    </submittedName>
</protein>
<reference evidence="2 3" key="1">
    <citation type="submission" date="2024-03" db="EMBL/GenBank/DDBJ databases">
        <title>High-quality draft genome sequence of Oceanobacter sp. wDCs-4.</title>
        <authorList>
            <person name="Dong C."/>
        </authorList>
    </citation>
    <scope>NUCLEOTIDE SEQUENCE [LARGE SCALE GENOMIC DNA]</scope>
    <source>
        <strain evidence="3">wDCs-4</strain>
    </source>
</reference>